<feature type="chain" id="PRO_5008021572" evidence="1">
    <location>
        <begin position="23"/>
        <end position="420"/>
    </location>
</feature>
<feature type="signal peptide" evidence="1">
    <location>
        <begin position="1"/>
        <end position="22"/>
    </location>
</feature>
<dbReference type="Gene3D" id="3.40.190.10">
    <property type="entry name" value="Periplasmic binding protein-like II"/>
    <property type="match status" value="1"/>
</dbReference>
<dbReference type="Proteomes" id="UP000095651">
    <property type="component" value="Unassembled WGS sequence"/>
</dbReference>
<keyword evidence="2" id="KW-0813">Transport</keyword>
<dbReference type="InterPro" id="IPR050490">
    <property type="entry name" value="Bact_solute-bd_prot1"/>
</dbReference>
<keyword evidence="1" id="KW-0732">Signal</keyword>
<dbReference type="PANTHER" id="PTHR43649:SF12">
    <property type="entry name" value="DIACETYLCHITOBIOSE BINDING PROTEIN DASA"/>
    <property type="match status" value="1"/>
</dbReference>
<organism evidence="2 3">
    <name type="scientific">Hungatella hathewayi</name>
    <dbReference type="NCBI Taxonomy" id="154046"/>
    <lineage>
        <taxon>Bacteria</taxon>
        <taxon>Bacillati</taxon>
        <taxon>Bacillota</taxon>
        <taxon>Clostridia</taxon>
        <taxon>Lachnospirales</taxon>
        <taxon>Lachnospiraceae</taxon>
        <taxon>Hungatella</taxon>
    </lineage>
</organism>
<sequence length="420" mass="46691">MKKRLLTGAVCLSLAGMTMLTACSGKESAKKGNVELEILLADDTLEGGAMKAVVEKFNEEHKDQGVTAFVNEIAYADMETQIKNRAKAGNLPAICKMSNFDTYIDYVLPLDDTSLDPDNFNRSGVRNGKLYGTDVNDTAVGMVINKTAFDEAGVSYPTTSEERWTWDEFSAAVKEVAEKNEKITTPFVIDHSQQRSGTVLYQFGMKYFDPNDSTKVTFRSEDTKKGVEFFLDMFKEGGISKASIGTGAENAQDVFKTGTVAAHMAGNWVISDYTQNIKDFEWTPVLMPYEKEKATCLGGNWLYAFDGSGMEDQAKKFLEWFYQPENYSLYCQTGNYLPGTKDVEVDYEIEGINIFNMEIAESISQPQYDQSITEQEHSGENTGNALRDALDRAIAGELDADGVMDYVVTQFLENLTGVHE</sequence>
<gene>
    <name evidence="2" type="ORF">ERS852407_02939</name>
</gene>
<dbReference type="Pfam" id="PF13416">
    <property type="entry name" value="SBP_bac_8"/>
    <property type="match status" value="1"/>
</dbReference>
<dbReference type="EMBL" id="CYZE01000007">
    <property type="protein sequence ID" value="CUO47983.1"/>
    <property type="molecule type" value="Genomic_DNA"/>
</dbReference>
<keyword evidence="2" id="KW-0762">Sugar transport</keyword>
<evidence type="ECO:0000256" key="1">
    <source>
        <dbReference type="SAM" id="SignalP"/>
    </source>
</evidence>
<dbReference type="PROSITE" id="PS51257">
    <property type="entry name" value="PROKAR_LIPOPROTEIN"/>
    <property type="match status" value="1"/>
</dbReference>
<dbReference type="PANTHER" id="PTHR43649">
    <property type="entry name" value="ARABINOSE-BINDING PROTEIN-RELATED"/>
    <property type="match status" value="1"/>
</dbReference>
<protein>
    <submittedName>
        <fullName evidence="2">ABC-type sugar transport system, periplasmic component</fullName>
    </submittedName>
</protein>
<evidence type="ECO:0000313" key="2">
    <source>
        <dbReference type="EMBL" id="CUO47983.1"/>
    </source>
</evidence>
<evidence type="ECO:0000313" key="3">
    <source>
        <dbReference type="Proteomes" id="UP000095651"/>
    </source>
</evidence>
<dbReference type="AlphaFoldDB" id="A0A174FCT0"/>
<reference evidence="2 3" key="1">
    <citation type="submission" date="2015-09" db="EMBL/GenBank/DDBJ databases">
        <authorList>
            <consortium name="Pathogen Informatics"/>
        </authorList>
    </citation>
    <scope>NUCLEOTIDE SEQUENCE [LARGE SCALE GENOMIC DNA]</scope>
    <source>
        <strain evidence="2 3">2789STDY5608850</strain>
    </source>
</reference>
<proteinExistence type="predicted"/>
<accession>A0A174FCT0</accession>
<dbReference type="SUPFAM" id="SSF53850">
    <property type="entry name" value="Periplasmic binding protein-like II"/>
    <property type="match status" value="1"/>
</dbReference>
<dbReference type="RefSeq" id="WP_055656231.1">
    <property type="nucleotide sequence ID" value="NZ_CABIXC010000007.1"/>
</dbReference>
<dbReference type="InterPro" id="IPR006059">
    <property type="entry name" value="SBP"/>
</dbReference>
<name>A0A174FCT0_9FIRM</name>